<accession>A0A167I9S2</accession>
<dbReference type="SUPFAM" id="SSF48452">
    <property type="entry name" value="TPR-like"/>
    <property type="match status" value="1"/>
</dbReference>
<dbReference type="GO" id="GO:0005741">
    <property type="term" value="C:mitochondrial outer membrane"/>
    <property type="evidence" value="ECO:0007669"/>
    <property type="project" value="TreeGrafter"/>
</dbReference>
<dbReference type="Proteomes" id="UP000076738">
    <property type="component" value="Unassembled WGS sequence"/>
</dbReference>
<organism evidence="1 2">
    <name type="scientific">Calocera viscosa (strain TUFC12733)</name>
    <dbReference type="NCBI Taxonomy" id="1330018"/>
    <lineage>
        <taxon>Eukaryota</taxon>
        <taxon>Fungi</taxon>
        <taxon>Dikarya</taxon>
        <taxon>Basidiomycota</taxon>
        <taxon>Agaricomycotina</taxon>
        <taxon>Dacrymycetes</taxon>
        <taxon>Dacrymycetales</taxon>
        <taxon>Dacrymycetaceae</taxon>
        <taxon>Calocera</taxon>
    </lineage>
</organism>
<evidence type="ECO:0008006" key="3">
    <source>
        <dbReference type="Google" id="ProtNLM"/>
    </source>
</evidence>
<dbReference type="InterPro" id="IPR019412">
    <property type="entry name" value="IML2/TPR_39"/>
</dbReference>
<gene>
    <name evidence="1" type="ORF">CALVIDRAFT_546961</name>
</gene>
<protein>
    <recommendedName>
        <fullName evidence="3">Tetratricopeptide repeat protein 39B</fullName>
    </recommendedName>
</protein>
<dbReference type="Pfam" id="PF10300">
    <property type="entry name" value="Iml2-TPR_39"/>
    <property type="match status" value="1"/>
</dbReference>
<dbReference type="OrthoDB" id="43460at2759"/>
<sequence length="625" mass="69823">MSSMRSDISNLSTASYSRSEALGDLPYVHHILNLFLSSKMLDAEDLVREGDPRKERLYFSTAWCIIQSIKAMMSFDDQELASAIEDAKHTTEVAQRHRKPAPGIASRVAGLVVGGSNLSFVKSMTDVQRHAELVYAETLLIKAVLGIVSSGDWLAFIKEALHMRSALNIYKHLDQFIQQMDKEALARGDGPEDEDIDQDFRSGVLLGMGINSLVLSLLPSKVITIVELFGYKSDRQTALRLLAKPGGWSKDSDEPAIDADHEGIRRCVCDMVLIMFHLVLNSITFAGIDVKYAEKMLKWSLKRFPEGVFYLFMQGRLHVSQSQPHLAIAAYDRAAQIQKEYVQLQHVAYWEQGILLMSMGDLTPSVECWRKLIGSSSWSKAVYSYGLAACLVQGGDASKVPEADKLMKLVPTYKQRIAGKSIPVEKYTARKARKFQSQGNRLLLPAFEFATVLQVMGRMTPKILQENVLPLIQKEVTALKSTEPSKWGNGTGYWDDFCLARYMEGVVLRYIAYPDPDAVLEEKDRVTIPRDETAQAALAAFQDVLDNGLRIELDHYIVYYAHYDLGRLHACHGNLPEAKRHLELVMSGKTLEVNAAGKKGKYSLENALMVRTHAASEALDQGRGV</sequence>
<dbReference type="InterPro" id="IPR011990">
    <property type="entry name" value="TPR-like_helical_dom_sf"/>
</dbReference>
<dbReference type="Gene3D" id="1.25.40.10">
    <property type="entry name" value="Tetratricopeptide repeat domain"/>
    <property type="match status" value="1"/>
</dbReference>
<dbReference type="PANTHER" id="PTHR31859">
    <property type="entry name" value="TETRATRICOPEPTIDE REPEAT PROTEIN 39 FAMILY MEMBER"/>
    <property type="match status" value="1"/>
</dbReference>
<dbReference type="AlphaFoldDB" id="A0A167I9S2"/>
<evidence type="ECO:0000313" key="1">
    <source>
        <dbReference type="EMBL" id="KZO92430.1"/>
    </source>
</evidence>
<dbReference type="GO" id="GO:0005829">
    <property type="term" value="C:cytosol"/>
    <property type="evidence" value="ECO:0007669"/>
    <property type="project" value="TreeGrafter"/>
</dbReference>
<name>A0A167I9S2_CALVF</name>
<reference evidence="1 2" key="1">
    <citation type="journal article" date="2016" name="Mol. Biol. Evol.">
        <title>Comparative Genomics of Early-Diverging Mushroom-Forming Fungi Provides Insights into the Origins of Lignocellulose Decay Capabilities.</title>
        <authorList>
            <person name="Nagy L.G."/>
            <person name="Riley R."/>
            <person name="Tritt A."/>
            <person name="Adam C."/>
            <person name="Daum C."/>
            <person name="Floudas D."/>
            <person name="Sun H."/>
            <person name="Yadav J.S."/>
            <person name="Pangilinan J."/>
            <person name="Larsson K.H."/>
            <person name="Matsuura K."/>
            <person name="Barry K."/>
            <person name="Labutti K."/>
            <person name="Kuo R."/>
            <person name="Ohm R.A."/>
            <person name="Bhattacharya S.S."/>
            <person name="Shirouzu T."/>
            <person name="Yoshinaga Y."/>
            <person name="Martin F.M."/>
            <person name="Grigoriev I.V."/>
            <person name="Hibbett D.S."/>
        </authorList>
    </citation>
    <scope>NUCLEOTIDE SEQUENCE [LARGE SCALE GENOMIC DNA]</scope>
    <source>
        <strain evidence="1 2">TUFC12733</strain>
    </source>
</reference>
<dbReference type="PANTHER" id="PTHR31859:SF1">
    <property type="entry name" value="TETRATRICOPEPTIDE REPEAT PROTEIN 39C"/>
    <property type="match status" value="1"/>
</dbReference>
<keyword evidence="2" id="KW-1185">Reference proteome</keyword>
<dbReference type="EMBL" id="KV417310">
    <property type="protein sequence ID" value="KZO92430.1"/>
    <property type="molecule type" value="Genomic_DNA"/>
</dbReference>
<evidence type="ECO:0000313" key="2">
    <source>
        <dbReference type="Proteomes" id="UP000076738"/>
    </source>
</evidence>
<proteinExistence type="predicted"/>
<dbReference type="GO" id="GO:0005634">
    <property type="term" value="C:nucleus"/>
    <property type="evidence" value="ECO:0007669"/>
    <property type="project" value="TreeGrafter"/>
</dbReference>